<feature type="compositionally biased region" description="Basic residues" evidence="1">
    <location>
        <begin position="44"/>
        <end position="53"/>
    </location>
</feature>
<name>A0A6L8W8B7_9PROT</name>
<evidence type="ECO:0000313" key="4">
    <source>
        <dbReference type="Proteomes" id="UP000476030"/>
    </source>
</evidence>
<reference evidence="3 4" key="1">
    <citation type="submission" date="2019-12" db="EMBL/GenBank/DDBJ databases">
        <title>Snethiella sp. nov. sp. isolated from sea sand.</title>
        <authorList>
            <person name="Kim J."/>
            <person name="Jeong S.E."/>
            <person name="Jung H.S."/>
            <person name="Jeon C.O."/>
        </authorList>
    </citation>
    <scope>NUCLEOTIDE SEQUENCE [LARGE SCALE GENOMIC DNA]</scope>
    <source>
        <strain evidence="3 4">DP05</strain>
    </source>
</reference>
<keyword evidence="2" id="KW-0812">Transmembrane</keyword>
<evidence type="ECO:0000256" key="1">
    <source>
        <dbReference type="SAM" id="MobiDB-lite"/>
    </source>
</evidence>
<proteinExistence type="predicted"/>
<dbReference type="RefSeq" id="WP_161315450.1">
    <property type="nucleotide sequence ID" value="NZ_WTUW01000002.1"/>
</dbReference>
<organism evidence="3 4">
    <name type="scientific">Sneathiella litorea</name>
    <dbReference type="NCBI Taxonomy" id="2606216"/>
    <lineage>
        <taxon>Bacteria</taxon>
        <taxon>Pseudomonadati</taxon>
        <taxon>Pseudomonadota</taxon>
        <taxon>Alphaproteobacteria</taxon>
        <taxon>Sneathiellales</taxon>
        <taxon>Sneathiellaceae</taxon>
        <taxon>Sneathiella</taxon>
    </lineage>
</organism>
<dbReference type="Proteomes" id="UP000476030">
    <property type="component" value="Unassembled WGS sequence"/>
</dbReference>
<accession>A0A6L8W8B7</accession>
<evidence type="ECO:0000313" key="3">
    <source>
        <dbReference type="EMBL" id="MZR30909.1"/>
    </source>
</evidence>
<feature type="compositionally biased region" description="Basic and acidic residues" evidence="1">
    <location>
        <begin position="7"/>
        <end position="22"/>
    </location>
</feature>
<sequence>MNCKSNGARDVRDLPASHKPMDHLSASKTGDTPKSFKASQRAGPKNRLRKSRSRSREPSFHLILTEERQIRASEMIARGFHLRTAGLGMRTQSYNWQPSSKGNMEDWQVDVMRRFMRWAVAAQAAGILVSVVLDIIVFGKSCRTVDRERQKRNGFARAQLLKGVELYNRV</sequence>
<dbReference type="EMBL" id="WTUW01000002">
    <property type="protein sequence ID" value="MZR30909.1"/>
    <property type="molecule type" value="Genomic_DNA"/>
</dbReference>
<protein>
    <submittedName>
        <fullName evidence="3">Uncharacterized protein</fullName>
    </submittedName>
</protein>
<gene>
    <name evidence="3" type="ORF">GQE98_09715</name>
</gene>
<feature type="region of interest" description="Disordered" evidence="1">
    <location>
        <begin position="1"/>
        <end position="60"/>
    </location>
</feature>
<keyword evidence="2" id="KW-0472">Membrane</keyword>
<keyword evidence="2" id="KW-1133">Transmembrane helix</keyword>
<feature type="transmembrane region" description="Helical" evidence="2">
    <location>
        <begin position="118"/>
        <end position="139"/>
    </location>
</feature>
<evidence type="ECO:0000256" key="2">
    <source>
        <dbReference type="SAM" id="Phobius"/>
    </source>
</evidence>
<dbReference type="AlphaFoldDB" id="A0A6L8W8B7"/>
<keyword evidence="4" id="KW-1185">Reference proteome</keyword>
<comment type="caution">
    <text evidence="3">The sequence shown here is derived from an EMBL/GenBank/DDBJ whole genome shotgun (WGS) entry which is preliminary data.</text>
</comment>